<accession>A0A1R4FP49</accession>
<gene>
    <name evidence="2" type="ORF">FM101_04975</name>
</gene>
<dbReference type="InterPro" id="IPR002514">
    <property type="entry name" value="Transposase_8"/>
</dbReference>
<reference evidence="2 3" key="1">
    <citation type="submission" date="2017-02" db="EMBL/GenBank/DDBJ databases">
        <authorList>
            <person name="Peterson S.W."/>
        </authorList>
    </citation>
    <scope>NUCLEOTIDE SEQUENCE [LARGE SCALE GENOMIC DNA]</scope>
    <source>
        <strain evidence="2 3">B Ar 00.02</strain>
    </source>
</reference>
<feature type="coiled-coil region" evidence="1">
    <location>
        <begin position="34"/>
        <end position="61"/>
    </location>
</feature>
<protein>
    <submittedName>
        <fullName evidence="2">Mobile element protein</fullName>
    </submittedName>
</protein>
<dbReference type="AlphaFoldDB" id="A0A1R4FP49"/>
<evidence type="ECO:0000256" key="1">
    <source>
        <dbReference type="SAM" id="Coils"/>
    </source>
</evidence>
<evidence type="ECO:0000313" key="3">
    <source>
        <dbReference type="Proteomes" id="UP000195913"/>
    </source>
</evidence>
<dbReference type="SUPFAM" id="SSF46689">
    <property type="entry name" value="Homeodomain-like"/>
    <property type="match status" value="1"/>
</dbReference>
<keyword evidence="3" id="KW-1185">Reference proteome</keyword>
<dbReference type="InterPro" id="IPR009057">
    <property type="entry name" value="Homeodomain-like_sf"/>
</dbReference>
<dbReference type="GO" id="GO:0004803">
    <property type="term" value="F:transposase activity"/>
    <property type="evidence" value="ECO:0007669"/>
    <property type="project" value="InterPro"/>
</dbReference>
<keyword evidence="1" id="KW-0175">Coiled coil</keyword>
<dbReference type="GO" id="GO:0006313">
    <property type="term" value="P:DNA transposition"/>
    <property type="evidence" value="ECO:0007669"/>
    <property type="project" value="InterPro"/>
</dbReference>
<dbReference type="EMBL" id="FUHW01000021">
    <property type="protein sequence ID" value="SJM57659.1"/>
    <property type="molecule type" value="Genomic_DNA"/>
</dbReference>
<name>A0A1R4FP49_9MICC</name>
<dbReference type="GO" id="GO:0003677">
    <property type="term" value="F:DNA binding"/>
    <property type="evidence" value="ECO:0007669"/>
    <property type="project" value="InterPro"/>
</dbReference>
<sequence length="73" mass="8627">MLNEYRPLIEFLKELEVTEATWYRWLNQYGGEKNAESSRRLKELEKENARLKKLLADQVLANDILGEVAKGRF</sequence>
<evidence type="ECO:0000313" key="2">
    <source>
        <dbReference type="EMBL" id="SJM57659.1"/>
    </source>
</evidence>
<proteinExistence type="predicted"/>
<dbReference type="Pfam" id="PF01527">
    <property type="entry name" value="HTH_Tnp_1"/>
    <property type="match status" value="1"/>
</dbReference>
<dbReference type="Proteomes" id="UP000195913">
    <property type="component" value="Unassembled WGS sequence"/>
</dbReference>
<organism evidence="2 3">
    <name type="scientific">Arthrobacter rhombi</name>
    <dbReference type="NCBI Taxonomy" id="71253"/>
    <lineage>
        <taxon>Bacteria</taxon>
        <taxon>Bacillati</taxon>
        <taxon>Actinomycetota</taxon>
        <taxon>Actinomycetes</taxon>
        <taxon>Micrococcales</taxon>
        <taxon>Micrococcaceae</taxon>
        <taxon>Arthrobacter</taxon>
    </lineage>
</organism>